<dbReference type="GO" id="GO:0005856">
    <property type="term" value="C:cytoskeleton"/>
    <property type="evidence" value="ECO:0007669"/>
    <property type="project" value="TreeGrafter"/>
</dbReference>
<dbReference type="Pfam" id="PF00596">
    <property type="entry name" value="Aldolase_II"/>
    <property type="match status" value="1"/>
</dbReference>
<dbReference type="OrthoDB" id="5291399at2"/>
<dbReference type="InterPro" id="IPR001303">
    <property type="entry name" value="Aldolase_II/adducin_N"/>
</dbReference>
<dbReference type="Gene3D" id="3.40.225.10">
    <property type="entry name" value="Class II aldolase/adducin N-terminal domain"/>
    <property type="match status" value="1"/>
</dbReference>
<dbReference type="Proteomes" id="UP000321129">
    <property type="component" value="Unassembled WGS sequence"/>
</dbReference>
<organism evidence="3 4">
    <name type="scientific">Flavisphingopyxis soli</name>
    <dbReference type="NCBI Taxonomy" id="2601267"/>
    <lineage>
        <taxon>Bacteria</taxon>
        <taxon>Pseudomonadati</taxon>
        <taxon>Pseudomonadota</taxon>
        <taxon>Alphaproteobacteria</taxon>
        <taxon>Sphingomonadales</taxon>
        <taxon>Sphingopyxidaceae</taxon>
        <taxon>Flavisphingopyxis</taxon>
    </lineage>
</organism>
<evidence type="ECO:0000256" key="1">
    <source>
        <dbReference type="ARBA" id="ARBA00037961"/>
    </source>
</evidence>
<dbReference type="NCBIfam" id="NF005451">
    <property type="entry name" value="PRK07044.1"/>
    <property type="match status" value="1"/>
</dbReference>
<dbReference type="RefSeq" id="WP_147121722.1">
    <property type="nucleotide sequence ID" value="NZ_VOPY01000001.1"/>
</dbReference>
<dbReference type="PANTHER" id="PTHR10672:SF3">
    <property type="entry name" value="PROTEIN HU-LI TAI SHAO"/>
    <property type="match status" value="1"/>
</dbReference>
<feature type="domain" description="Class II aldolase/adducin N-terminal" evidence="2">
    <location>
        <begin position="25"/>
        <end position="205"/>
    </location>
</feature>
<dbReference type="InterPro" id="IPR051017">
    <property type="entry name" value="Aldolase-II_Adducin_sf"/>
</dbReference>
<dbReference type="SMART" id="SM01007">
    <property type="entry name" value="Aldolase_II"/>
    <property type="match status" value="1"/>
</dbReference>
<proteinExistence type="inferred from homology"/>
<dbReference type="PANTHER" id="PTHR10672">
    <property type="entry name" value="ADDUCIN"/>
    <property type="match status" value="1"/>
</dbReference>
<sequence>MATAPAIDRADTRPDMSDAEWKARQELAACYRIFDHLGWTESIYNHITVKLPDEPGAFLINPFGLLFSEVTASNLVKVDIDGNVLDGSDYPVNRAGFVQHAVFHRNLPDAHAIIHTHTTATMAVCATEAGLLPTNFYACNFIGRIAYHDFEGVTVRDEEGERLLKNLGDKRILMLRNHGPVVMGMTLPIAFVQYWALQRACEIQLATLSMGAPIHVSQEVIDVHQRDIFMAQASAEPGRADFDAWVRRIDKIDSSWRE</sequence>
<dbReference type="GO" id="GO:0051015">
    <property type="term" value="F:actin filament binding"/>
    <property type="evidence" value="ECO:0007669"/>
    <property type="project" value="TreeGrafter"/>
</dbReference>
<comment type="caution">
    <text evidence="3">The sequence shown here is derived from an EMBL/GenBank/DDBJ whole genome shotgun (WGS) entry which is preliminary data.</text>
</comment>
<name>A0A5C6UT09_9SPHN</name>
<dbReference type="InterPro" id="IPR036409">
    <property type="entry name" value="Aldolase_II/adducin_N_sf"/>
</dbReference>
<evidence type="ECO:0000313" key="3">
    <source>
        <dbReference type="EMBL" id="TXC73885.1"/>
    </source>
</evidence>
<evidence type="ECO:0000313" key="4">
    <source>
        <dbReference type="Proteomes" id="UP000321129"/>
    </source>
</evidence>
<dbReference type="AlphaFoldDB" id="A0A5C6UT09"/>
<keyword evidence="4" id="KW-1185">Reference proteome</keyword>
<dbReference type="EMBL" id="VOPY01000001">
    <property type="protein sequence ID" value="TXC73885.1"/>
    <property type="molecule type" value="Genomic_DNA"/>
</dbReference>
<evidence type="ECO:0000259" key="2">
    <source>
        <dbReference type="SMART" id="SM01007"/>
    </source>
</evidence>
<dbReference type="SUPFAM" id="SSF53639">
    <property type="entry name" value="AraD/HMP-PK domain-like"/>
    <property type="match status" value="1"/>
</dbReference>
<accession>A0A5C6UT09</accession>
<gene>
    <name evidence="3" type="ORF">FSZ31_03940</name>
</gene>
<comment type="similarity">
    <text evidence="1">Belongs to the aldolase class II family.</text>
</comment>
<reference evidence="3 4" key="1">
    <citation type="submission" date="2019-08" db="EMBL/GenBank/DDBJ databases">
        <title>Sphingorhabdus soil sp. nov., isolated from arctic soil.</title>
        <authorList>
            <person name="Liu Y."/>
        </authorList>
    </citation>
    <scope>NUCLEOTIDE SEQUENCE [LARGE SCALE GENOMIC DNA]</scope>
    <source>
        <strain evidence="3 4">D-2Q-5-6</strain>
    </source>
</reference>
<protein>
    <submittedName>
        <fullName evidence="3">Class II aldolase/adducin family protein</fullName>
    </submittedName>
</protein>